<feature type="compositionally biased region" description="Polar residues" evidence="1">
    <location>
        <begin position="59"/>
        <end position="73"/>
    </location>
</feature>
<protein>
    <submittedName>
        <fullName evidence="4">Secreted protein</fullName>
    </submittedName>
</protein>
<dbReference type="Proteomes" id="UP000050794">
    <property type="component" value="Unassembled WGS sequence"/>
</dbReference>
<evidence type="ECO:0000256" key="1">
    <source>
        <dbReference type="SAM" id="MobiDB-lite"/>
    </source>
</evidence>
<name>A0A183V227_TOXCA</name>
<keyword evidence="3" id="KW-1185">Reference proteome</keyword>
<feature type="compositionally biased region" description="Basic and acidic residues" evidence="1">
    <location>
        <begin position="100"/>
        <end position="112"/>
    </location>
</feature>
<dbReference type="AlphaFoldDB" id="A0A183V227"/>
<feature type="compositionally biased region" description="Basic and acidic residues" evidence="1">
    <location>
        <begin position="48"/>
        <end position="58"/>
    </location>
</feature>
<evidence type="ECO:0000313" key="2">
    <source>
        <dbReference type="EMBL" id="VDM46118.1"/>
    </source>
</evidence>
<dbReference type="WBParaSite" id="TCNE_0001479701-mRNA-1">
    <property type="protein sequence ID" value="TCNE_0001479701-mRNA-1"/>
    <property type="gene ID" value="TCNE_0001479701"/>
</dbReference>
<feature type="region of interest" description="Disordered" evidence="1">
    <location>
        <begin position="42"/>
        <end position="137"/>
    </location>
</feature>
<organism evidence="3 4">
    <name type="scientific">Toxocara canis</name>
    <name type="common">Canine roundworm</name>
    <dbReference type="NCBI Taxonomy" id="6265"/>
    <lineage>
        <taxon>Eukaryota</taxon>
        <taxon>Metazoa</taxon>
        <taxon>Ecdysozoa</taxon>
        <taxon>Nematoda</taxon>
        <taxon>Chromadorea</taxon>
        <taxon>Rhabditida</taxon>
        <taxon>Spirurina</taxon>
        <taxon>Ascaridomorpha</taxon>
        <taxon>Ascaridoidea</taxon>
        <taxon>Toxocaridae</taxon>
        <taxon>Toxocara</taxon>
    </lineage>
</organism>
<proteinExistence type="predicted"/>
<evidence type="ECO:0000313" key="4">
    <source>
        <dbReference type="WBParaSite" id="TCNE_0001479701-mRNA-1"/>
    </source>
</evidence>
<gene>
    <name evidence="2" type="ORF">TCNE_LOCUS14797</name>
</gene>
<sequence>MVISKSGFLMLSDLGGVKQMRLLIAITVTLARFKSAVVGFNQAKKAHQKTEKTLKKSNESSTPAASAASVNASTKRKKRVEKPKRQHANDYDNLDPDEIPQDKDEGNNEGKHAQNNKKNAANAKTPQVGDALIKENN</sequence>
<dbReference type="EMBL" id="UYWY01022457">
    <property type="protein sequence ID" value="VDM46118.1"/>
    <property type="molecule type" value="Genomic_DNA"/>
</dbReference>
<reference evidence="4" key="1">
    <citation type="submission" date="2016-06" db="UniProtKB">
        <authorList>
            <consortium name="WormBaseParasite"/>
        </authorList>
    </citation>
    <scope>IDENTIFICATION</scope>
</reference>
<accession>A0A183V227</accession>
<feature type="compositionally biased region" description="Basic residues" evidence="1">
    <location>
        <begin position="74"/>
        <end position="86"/>
    </location>
</feature>
<reference evidence="2 3" key="2">
    <citation type="submission" date="2018-11" db="EMBL/GenBank/DDBJ databases">
        <authorList>
            <consortium name="Pathogen Informatics"/>
        </authorList>
    </citation>
    <scope>NUCLEOTIDE SEQUENCE [LARGE SCALE GENOMIC DNA]</scope>
</reference>
<evidence type="ECO:0000313" key="3">
    <source>
        <dbReference type="Proteomes" id="UP000050794"/>
    </source>
</evidence>